<dbReference type="Proteomes" id="UP001187192">
    <property type="component" value="Unassembled WGS sequence"/>
</dbReference>
<feature type="region of interest" description="Disordered" evidence="1">
    <location>
        <begin position="158"/>
        <end position="198"/>
    </location>
</feature>
<keyword evidence="3" id="KW-1185">Reference proteome</keyword>
<comment type="caution">
    <text evidence="2">The sequence shown here is derived from an EMBL/GenBank/DDBJ whole genome shotgun (WGS) entry which is preliminary data.</text>
</comment>
<reference evidence="2" key="1">
    <citation type="submission" date="2023-07" db="EMBL/GenBank/DDBJ databases">
        <title>draft genome sequence of fig (Ficus carica).</title>
        <authorList>
            <person name="Takahashi T."/>
            <person name="Nishimura K."/>
        </authorList>
    </citation>
    <scope>NUCLEOTIDE SEQUENCE</scope>
</reference>
<feature type="compositionally biased region" description="Basic and acidic residues" evidence="1">
    <location>
        <begin position="166"/>
        <end position="178"/>
    </location>
</feature>
<protein>
    <submittedName>
        <fullName evidence="2">Uncharacterized protein</fullName>
    </submittedName>
</protein>
<feature type="region of interest" description="Disordered" evidence="1">
    <location>
        <begin position="1"/>
        <end position="79"/>
    </location>
</feature>
<evidence type="ECO:0000256" key="1">
    <source>
        <dbReference type="SAM" id="MobiDB-lite"/>
    </source>
</evidence>
<feature type="compositionally biased region" description="Low complexity" evidence="1">
    <location>
        <begin position="39"/>
        <end position="51"/>
    </location>
</feature>
<gene>
    <name evidence="2" type="ORF">TIFTF001_032596</name>
</gene>
<dbReference type="AlphaFoldDB" id="A0AA88DX09"/>
<sequence>MADETQRSDSLSSVTEEGDTLSPPEIVSHPKHQDLPANQSSDDLPSSSQSDVVEKHPDSVFPIPVLVPNSQSPTGDDSIPISISISDSLILNKKVKETSFSEESAKLNVGGGSISILGLPGRDQKRQLGKVPVQSLEIQVIDETALIGPISMPKLAFKRSTLKTKNPKEQEDTAEKTKTKPPPPPTTTTRRGAKSGFFQTKKKKNGNVNVNVDGNVGKMRYSRKEMEALRFENVVEQRRTWKNIYNGLGPLVRKEYDFLVSSKQDKNVHFIFHDAQQMKNESAPSDFGKSSALDSHFFSFICSNEFLKWVEECCSIEVLHDQCVCKYVRLKGV</sequence>
<proteinExistence type="predicted"/>
<evidence type="ECO:0000313" key="2">
    <source>
        <dbReference type="EMBL" id="GMN63522.1"/>
    </source>
</evidence>
<name>A0AA88DX09_FICCA</name>
<dbReference type="EMBL" id="BTGU01000151">
    <property type="protein sequence ID" value="GMN63522.1"/>
    <property type="molecule type" value="Genomic_DNA"/>
</dbReference>
<evidence type="ECO:0000313" key="3">
    <source>
        <dbReference type="Proteomes" id="UP001187192"/>
    </source>
</evidence>
<accession>A0AA88DX09</accession>
<organism evidence="2 3">
    <name type="scientific">Ficus carica</name>
    <name type="common">Common fig</name>
    <dbReference type="NCBI Taxonomy" id="3494"/>
    <lineage>
        <taxon>Eukaryota</taxon>
        <taxon>Viridiplantae</taxon>
        <taxon>Streptophyta</taxon>
        <taxon>Embryophyta</taxon>
        <taxon>Tracheophyta</taxon>
        <taxon>Spermatophyta</taxon>
        <taxon>Magnoliopsida</taxon>
        <taxon>eudicotyledons</taxon>
        <taxon>Gunneridae</taxon>
        <taxon>Pentapetalae</taxon>
        <taxon>rosids</taxon>
        <taxon>fabids</taxon>
        <taxon>Rosales</taxon>
        <taxon>Moraceae</taxon>
        <taxon>Ficeae</taxon>
        <taxon>Ficus</taxon>
    </lineage>
</organism>